<dbReference type="EMBL" id="JYDI01000277">
    <property type="protein sequence ID" value="KRY46678.1"/>
    <property type="molecule type" value="Genomic_DNA"/>
</dbReference>
<organism evidence="1 2">
    <name type="scientific">Trichinella britovi</name>
    <name type="common">Parasitic roundworm</name>
    <dbReference type="NCBI Taxonomy" id="45882"/>
    <lineage>
        <taxon>Eukaryota</taxon>
        <taxon>Metazoa</taxon>
        <taxon>Ecdysozoa</taxon>
        <taxon>Nematoda</taxon>
        <taxon>Enoplea</taxon>
        <taxon>Dorylaimia</taxon>
        <taxon>Trichinellida</taxon>
        <taxon>Trichinellidae</taxon>
        <taxon>Trichinella</taxon>
    </lineage>
</organism>
<comment type="caution">
    <text evidence="1">The sequence shown here is derived from an EMBL/GenBank/DDBJ whole genome shotgun (WGS) entry which is preliminary data.</text>
</comment>
<dbReference type="Gene3D" id="2.20.25.240">
    <property type="match status" value="1"/>
</dbReference>
<sequence>MADNLHLVSNEKDNYNLIHEGRVYNLKRTNIEDKQCVCRRVKKVCRCSIHTNLDVDAILDFNPHADDCIPDNDIRRAAEELKTIPQIYHEEASSASADLESVGHFPTYKSVKTAMYRRRVQKFSRLPPTRQ</sequence>
<evidence type="ECO:0008006" key="3">
    <source>
        <dbReference type="Google" id="ProtNLM"/>
    </source>
</evidence>
<evidence type="ECO:0000313" key="1">
    <source>
        <dbReference type="EMBL" id="KRY46678.1"/>
    </source>
</evidence>
<reference evidence="1 2" key="1">
    <citation type="submission" date="2015-01" db="EMBL/GenBank/DDBJ databases">
        <title>Evolution of Trichinella species and genotypes.</title>
        <authorList>
            <person name="Korhonen P.K."/>
            <person name="Edoardo P."/>
            <person name="Giuseppe L.R."/>
            <person name="Gasser R.B."/>
        </authorList>
    </citation>
    <scope>NUCLEOTIDE SEQUENCE [LARGE SCALE GENOMIC DNA]</scope>
    <source>
        <strain evidence="1">ISS120</strain>
    </source>
</reference>
<dbReference type="AlphaFoldDB" id="A0A0V1CBN7"/>
<dbReference type="Proteomes" id="UP000054653">
    <property type="component" value="Unassembled WGS sequence"/>
</dbReference>
<protein>
    <recommendedName>
        <fullName evidence="3">FLYWCH-type domain-containing protein</fullName>
    </recommendedName>
</protein>
<dbReference type="OrthoDB" id="5917053at2759"/>
<accession>A0A0V1CBN7</accession>
<keyword evidence="2" id="KW-1185">Reference proteome</keyword>
<name>A0A0V1CBN7_TRIBR</name>
<gene>
    <name evidence="1" type="ORF">T03_11659</name>
</gene>
<proteinExistence type="predicted"/>
<evidence type="ECO:0000313" key="2">
    <source>
        <dbReference type="Proteomes" id="UP000054653"/>
    </source>
</evidence>